<name>A0A1R1Y685_9FUNG</name>
<reference evidence="8" key="1">
    <citation type="submission" date="2017-01" db="EMBL/GenBank/DDBJ databases">
        <authorList>
            <person name="Wang Y."/>
            <person name="White M."/>
            <person name="Kvist S."/>
            <person name="Moncalvo J.-M."/>
        </authorList>
    </citation>
    <scope>NUCLEOTIDE SEQUENCE [LARGE SCALE GENOMIC DNA]</scope>
    <source>
        <strain evidence="8">ID-206-W2</strain>
    </source>
</reference>
<evidence type="ECO:0000313" key="8">
    <source>
        <dbReference type="Proteomes" id="UP000187429"/>
    </source>
</evidence>
<dbReference type="InterPro" id="IPR000542">
    <property type="entry name" value="Carn_acyl_trans"/>
</dbReference>
<dbReference type="Proteomes" id="UP000187429">
    <property type="component" value="Unassembled WGS sequence"/>
</dbReference>
<feature type="region of interest" description="Disordered" evidence="5">
    <location>
        <begin position="725"/>
        <end position="763"/>
    </location>
</feature>
<dbReference type="PANTHER" id="PTHR22589">
    <property type="entry name" value="CARNITINE O-ACYLTRANSFERASE"/>
    <property type="match status" value="1"/>
</dbReference>
<comment type="caution">
    <text evidence="7">The sequence shown here is derived from an EMBL/GenBank/DDBJ whole genome shotgun (WGS) entry which is preliminary data.</text>
</comment>
<protein>
    <submittedName>
        <fullName evidence="7">Choline O-acetyltransferase</fullName>
    </submittedName>
</protein>
<dbReference type="PANTHER" id="PTHR22589:SF107">
    <property type="entry name" value="CHOLINE_CARNITINE ACYLTRANSFERASE DOMAIN-CONTAINING PROTEIN"/>
    <property type="match status" value="1"/>
</dbReference>
<dbReference type="InterPro" id="IPR039551">
    <property type="entry name" value="Cho/carn_acyl_trans"/>
</dbReference>
<evidence type="ECO:0000313" key="7">
    <source>
        <dbReference type="EMBL" id="OMJ22294.1"/>
    </source>
</evidence>
<dbReference type="Gene3D" id="3.30.559.70">
    <property type="entry name" value="Choline/Carnitine o-acyltransferase, domain 2"/>
    <property type="match status" value="1"/>
</dbReference>
<feature type="region of interest" description="Disordered" evidence="5">
    <location>
        <begin position="790"/>
        <end position="838"/>
    </location>
</feature>
<feature type="domain" description="Choline/carnitine acyltransferase" evidence="6">
    <location>
        <begin position="14"/>
        <end position="602"/>
    </location>
</feature>
<dbReference type="PROSITE" id="PS00440">
    <property type="entry name" value="ACYLTRANSF_C_2"/>
    <property type="match status" value="1"/>
</dbReference>
<dbReference type="GO" id="GO:0016746">
    <property type="term" value="F:acyltransferase activity"/>
    <property type="evidence" value="ECO:0007669"/>
    <property type="project" value="UniProtKB-KW"/>
</dbReference>
<evidence type="ECO:0000256" key="3">
    <source>
        <dbReference type="ARBA" id="ARBA00023315"/>
    </source>
</evidence>
<comment type="similarity">
    <text evidence="1">Belongs to the carnitine/choline acetyltransferase family.</text>
</comment>
<dbReference type="InterPro" id="IPR042231">
    <property type="entry name" value="Cho/carn_acyl_trans_2"/>
</dbReference>
<keyword evidence="2 7" id="KW-0808">Transferase</keyword>
<dbReference type="AlphaFoldDB" id="A0A1R1Y685"/>
<dbReference type="Pfam" id="PF00755">
    <property type="entry name" value="Carn_acyltransf"/>
    <property type="match status" value="1"/>
</dbReference>
<dbReference type="InterPro" id="IPR023213">
    <property type="entry name" value="CAT-like_dom_sf"/>
</dbReference>
<sequence length="838" mass="92021">MHSKHANGSVPRLGIPDIKQTASRYLNSVKPWLSADEFAQTSFAVSNFLKPNGLGSTLQARLKEYDSKQKYSWLEKIWLDKAYLEYREPCFLNVNWFATISDSAKVKANSSSQLSSSNLEYGIVSDIQVERASILIAGFLDFNKKLNMQEIKPETDRAGNPLCMSQYKNQFGTTRIPNLNIDEMKSKYPNFDKHIMVMCRNKIFKLQVIGNNNERFDEQTIKNALVHIARLAQNSDYELPVGILTASNRDVWAKSRAELLSISSQNNENFESIDTALFSVSLDTDIQHPLDLSYKSNVFLRGQQLAGLNRWFDKAIQIIVMPDGSAGVNCEHTPVDANTTGRIITEALINESKSTYNFKPSTYNDGSNSSSSSSPVSPNGIVSPLNWTHSSNTESVIKSEMVKTKDFSNNVNLKVDNFDEFGSDMIKSLKQSPDSFVQMAIQLAYYKQHKAACPTYEAASIRNFSHGRTECVRVCSSETLDLQKAMTNNDHPALSDATPKTKAKEIKLDLFKRAVAGHQQYMAWALSGQGIDRHLLGLKVMATADELAQTDNLFGNSAFYKSFDYRLSTSNVSPARMFRGGFAPVVLNGYGIAYGIDKDVISYRGAEVSGRIPKFVLCGQQAGGFVAISRAERSPNKWPEFDNGLESQAARREGSSSQRSVQAAACTIPYYSHIKACVVSVLCCVWLGVGAKFLSHNEYLAGGGGGASPAAQLLSAGDVKLKQQLTRGARPAMRADAGADEQKQFWMSKQRADKARQQQERDEYMDSRANAIAGAGEDIDVAAAAAAAESAESAAVGDHAGAENGASDGAAIAPSGAKKKRHNVGFLDQILNKRKKKK</sequence>
<evidence type="ECO:0000256" key="1">
    <source>
        <dbReference type="ARBA" id="ARBA00005232"/>
    </source>
</evidence>
<keyword evidence="3" id="KW-0012">Acyltransferase</keyword>
<dbReference type="Gene3D" id="3.30.559.10">
    <property type="entry name" value="Chloramphenicol acetyltransferase-like domain"/>
    <property type="match status" value="1"/>
</dbReference>
<evidence type="ECO:0000256" key="5">
    <source>
        <dbReference type="SAM" id="MobiDB-lite"/>
    </source>
</evidence>
<evidence type="ECO:0000259" key="6">
    <source>
        <dbReference type="Pfam" id="PF00755"/>
    </source>
</evidence>
<gene>
    <name evidence="7" type="ORF">AYI69_g5448</name>
</gene>
<evidence type="ECO:0000256" key="2">
    <source>
        <dbReference type="ARBA" id="ARBA00022679"/>
    </source>
</evidence>
<organism evidence="7 8">
    <name type="scientific">Smittium culicis</name>
    <dbReference type="NCBI Taxonomy" id="133412"/>
    <lineage>
        <taxon>Eukaryota</taxon>
        <taxon>Fungi</taxon>
        <taxon>Fungi incertae sedis</taxon>
        <taxon>Zoopagomycota</taxon>
        <taxon>Kickxellomycotina</taxon>
        <taxon>Harpellomycetes</taxon>
        <taxon>Harpellales</taxon>
        <taxon>Legeriomycetaceae</taxon>
        <taxon>Smittium</taxon>
    </lineage>
</organism>
<proteinExistence type="inferred from homology"/>
<keyword evidence="8" id="KW-1185">Reference proteome</keyword>
<dbReference type="EMBL" id="LSSM01002292">
    <property type="protein sequence ID" value="OMJ22294.1"/>
    <property type="molecule type" value="Genomic_DNA"/>
</dbReference>
<accession>A0A1R1Y685</accession>
<dbReference type="SUPFAM" id="SSF52777">
    <property type="entry name" value="CoA-dependent acyltransferases"/>
    <property type="match status" value="2"/>
</dbReference>
<evidence type="ECO:0000256" key="4">
    <source>
        <dbReference type="PIRSR" id="PIRSR600542-1"/>
    </source>
</evidence>
<feature type="active site" description="Proton acceptor" evidence="4">
    <location>
        <position position="332"/>
    </location>
</feature>
<feature type="compositionally biased region" description="Basic and acidic residues" evidence="5">
    <location>
        <begin position="750"/>
        <end position="763"/>
    </location>
</feature>
<dbReference type="OrthoDB" id="240216at2759"/>